<feature type="region of interest" description="Disordered" evidence="6">
    <location>
        <begin position="729"/>
        <end position="751"/>
    </location>
</feature>
<dbReference type="Gene3D" id="2.30.30.140">
    <property type="match status" value="4"/>
</dbReference>
<name>A0A8B8F5Y2_9HEMI</name>
<organism evidence="8 9">
    <name type="scientific">Sipha flava</name>
    <name type="common">yellow sugarcane aphid</name>
    <dbReference type="NCBI Taxonomy" id="143950"/>
    <lineage>
        <taxon>Eukaryota</taxon>
        <taxon>Metazoa</taxon>
        <taxon>Ecdysozoa</taxon>
        <taxon>Arthropoda</taxon>
        <taxon>Hexapoda</taxon>
        <taxon>Insecta</taxon>
        <taxon>Pterygota</taxon>
        <taxon>Neoptera</taxon>
        <taxon>Paraneoptera</taxon>
        <taxon>Hemiptera</taxon>
        <taxon>Sternorrhyncha</taxon>
        <taxon>Aphidomorpha</taxon>
        <taxon>Aphidoidea</taxon>
        <taxon>Aphididae</taxon>
        <taxon>Sipha</taxon>
    </lineage>
</organism>
<gene>
    <name evidence="9" type="primary">LOC112680298</name>
</gene>
<keyword evidence="8" id="KW-1185">Reference proteome</keyword>
<dbReference type="GO" id="GO:0045892">
    <property type="term" value="P:negative regulation of DNA-templated transcription"/>
    <property type="evidence" value="ECO:0007669"/>
    <property type="project" value="TreeGrafter"/>
</dbReference>
<evidence type="ECO:0000256" key="5">
    <source>
        <dbReference type="PROSITE-ProRule" id="PRU00459"/>
    </source>
</evidence>
<dbReference type="InterPro" id="IPR013761">
    <property type="entry name" value="SAM/pointed_sf"/>
</dbReference>
<evidence type="ECO:0000256" key="3">
    <source>
        <dbReference type="ARBA" id="ARBA00022737"/>
    </source>
</evidence>
<dbReference type="InterPro" id="IPR021987">
    <property type="entry name" value="SLED"/>
</dbReference>
<evidence type="ECO:0000256" key="2">
    <source>
        <dbReference type="ARBA" id="ARBA00022491"/>
    </source>
</evidence>
<evidence type="ECO:0000259" key="7">
    <source>
        <dbReference type="Pfam" id="PF12140"/>
    </source>
</evidence>
<feature type="domain" description="SLED" evidence="7">
    <location>
        <begin position="553"/>
        <end position="671"/>
    </location>
</feature>
<evidence type="ECO:0000256" key="6">
    <source>
        <dbReference type="SAM" id="MobiDB-lite"/>
    </source>
</evidence>
<dbReference type="PANTHER" id="PTHR12247:SF129">
    <property type="entry name" value="SOP-2-RELATED PROTEIN 3"/>
    <property type="match status" value="1"/>
</dbReference>
<reference evidence="9" key="1">
    <citation type="submission" date="2025-08" db="UniProtKB">
        <authorList>
            <consortium name="RefSeq"/>
        </authorList>
    </citation>
    <scope>IDENTIFICATION</scope>
    <source>
        <tissue evidence="9">Whole body</tissue>
    </source>
</reference>
<proteinExistence type="predicted"/>
<evidence type="ECO:0000256" key="4">
    <source>
        <dbReference type="ARBA" id="ARBA00023242"/>
    </source>
</evidence>
<keyword evidence="2" id="KW-0678">Repressor</keyword>
<evidence type="ECO:0000256" key="1">
    <source>
        <dbReference type="ARBA" id="ARBA00004123"/>
    </source>
</evidence>
<dbReference type="Gene3D" id="3.90.1150.190">
    <property type="entry name" value="SLED domain"/>
    <property type="match status" value="1"/>
</dbReference>
<dbReference type="InterPro" id="IPR050548">
    <property type="entry name" value="PcG_chromatin_remod_factors"/>
</dbReference>
<feature type="repeat" description="MBT" evidence="5">
    <location>
        <begin position="333"/>
        <end position="430"/>
    </location>
</feature>
<sequence>MSSTNSDDSNAEKSFDWNKYLIVRNAEKVPEEFFHHVCKSELNGIEVGSVVEIENEDQNGYWFASVCSSKGVLINLHYFGDENDKHDFWLEVKSPRIHSLNWGSENNKKLVPPYPNRFSRVNLKTMKEKVQDCENIVSNYVLQMNGVPIHNIFKPEMFVEVQDKEYPYRVWISKILKNVGGRLFLKMQGVSSPEKTPFWLFYLNERIFPLGWAEQKGLPWRVMNLDVKFEDILDSSFLMNVLKPKTPEQHSYKVGEMLEVINPYSLMVFYVATIVKIYDNRYFKVEVDNDSNIQKRITFIATKENPYLFNGGWASKHKFLLKPPSDWNTSNTFCWSKYISMKNSKLANINNICRKKTDCIRVGMKLEAVDPMETNRIRVATVKGLSDHWMILSFDRTHWCDELLHVRSVYSDDVFPVGWCNKHKYLLSTPKVPFADCDDYKNMYYASDIDIDFHLVDKDYLEKYPNFVKGEIFYHYSKKNSHRFEDKLEESIQNILNEDCVNNSIVSKTADKKLNNIKVEPPELDEELHDAILQEEVGEKDDFEKKKNYGSKMCIYFNKNCYSGKNLLKKKTLKLPKVIGPGPVSTTLKHGISLLINCNYYPGTALKKLKNIENILFNGPGGVNMLITSKATKSYSKSSQNLLLPDLKNMAQSYCSTLCSLSGMCENFMTTEQMECPNCKVKDKLCSKLNIDNRETMSNCMNATEIKIKPSVSINSDYPEKHLTFNDKTAKIGSKSKTRSKKTTKGKGKSSVYKNSGYSEISLFLNEEIHPVDSTPKLKIDTEPSSTKVTRKRAKPSVSFNSNSSQNNLILNEEISPVETNPRSIKVVRKRTKSAASMASKDHFTINEKIVKTFETDPSAIKVPRKKAKLSVSSNSSSSQNNLTLNEEIQQVGTKTNLKIDTLETEPKNKKVSRKKANPMVSIDSDYSEDQLTLNEEIIKIFETKPNPLQFTRKRSSSAAAFYSDCLEKRFIINEENPYLFDTVDTEEISMKITEEKDKSPIPIDSECTENWFNPNVKFNKIFKTKPKSMKVSRRRAESIISIDSDNSVNENEELNRFETKPRYIKYGIKRATSSISIDSDSSDDQFLLNDEIYKILESKSNGEKFDRKRANAAFYSDYFNSYSTLNEITEYDSESKSCIEIAPNSMKFINVDLENCESRLTLKQEITKVAVDELDWSNTPLVERYYYYLGCIINYEAHMIRLDRSYTELEISIISEIQSKKSYLSMLDEIDTYSNTKSDIDRSDQEIIIYNEWRLTFENHYRQDLRFKKYKVDIGHFETIRVTSNPKYWSPNDVYHYLSSDLYCINIARKLYLEKFDGVAFMLINEEQLLKHLRCKINLAIRIMCHVAEVKYTCLTKYCNI</sequence>
<dbReference type="Pfam" id="PF12140">
    <property type="entry name" value="SLED"/>
    <property type="match status" value="1"/>
</dbReference>
<dbReference type="RefSeq" id="XP_025406133.1">
    <property type="nucleotide sequence ID" value="XM_025550348.1"/>
</dbReference>
<dbReference type="SUPFAM" id="SSF47769">
    <property type="entry name" value="SAM/Pointed domain"/>
    <property type="match status" value="1"/>
</dbReference>
<dbReference type="Proteomes" id="UP000694846">
    <property type="component" value="Unplaced"/>
</dbReference>
<dbReference type="Gene3D" id="1.10.150.50">
    <property type="entry name" value="Transcription Factor, Ets-1"/>
    <property type="match status" value="1"/>
</dbReference>
<feature type="region of interest" description="Disordered" evidence="6">
    <location>
        <begin position="775"/>
        <end position="804"/>
    </location>
</feature>
<feature type="repeat" description="MBT" evidence="5">
    <location>
        <begin position="218"/>
        <end position="324"/>
    </location>
</feature>
<dbReference type="InterPro" id="IPR004092">
    <property type="entry name" value="Mbt"/>
</dbReference>
<dbReference type="GO" id="GO:0003682">
    <property type="term" value="F:chromatin binding"/>
    <property type="evidence" value="ECO:0007669"/>
    <property type="project" value="TreeGrafter"/>
</dbReference>
<evidence type="ECO:0000313" key="9">
    <source>
        <dbReference type="RefSeq" id="XP_025406133.1"/>
    </source>
</evidence>
<keyword evidence="3" id="KW-0677">Repeat</keyword>
<dbReference type="GeneID" id="112680298"/>
<dbReference type="GO" id="GO:0005634">
    <property type="term" value="C:nucleus"/>
    <property type="evidence" value="ECO:0007669"/>
    <property type="project" value="UniProtKB-SubCell"/>
</dbReference>
<dbReference type="CDD" id="cd20095">
    <property type="entry name" value="MBT_SFMBT_rpt3"/>
    <property type="match status" value="1"/>
</dbReference>
<dbReference type="SMART" id="SM00561">
    <property type="entry name" value="MBT"/>
    <property type="match status" value="4"/>
</dbReference>
<feature type="compositionally biased region" description="Basic residues" evidence="6">
    <location>
        <begin position="734"/>
        <end position="748"/>
    </location>
</feature>
<dbReference type="Pfam" id="PF02820">
    <property type="entry name" value="MBT"/>
    <property type="match status" value="4"/>
</dbReference>
<dbReference type="InterPro" id="IPR038348">
    <property type="entry name" value="SLED_sf"/>
</dbReference>
<dbReference type="SUPFAM" id="SSF63748">
    <property type="entry name" value="Tudor/PWWP/MBT"/>
    <property type="match status" value="4"/>
</dbReference>
<accession>A0A8B8F5Y2</accession>
<dbReference type="OrthoDB" id="5917609at2759"/>
<dbReference type="PANTHER" id="PTHR12247">
    <property type="entry name" value="POLYCOMB GROUP PROTEIN"/>
    <property type="match status" value="1"/>
</dbReference>
<keyword evidence="4" id="KW-0539">Nucleus</keyword>
<protein>
    <submittedName>
        <fullName evidence="9">Uncharacterized protein LOC112680298 isoform X1</fullName>
    </submittedName>
</protein>
<dbReference type="GO" id="GO:0042393">
    <property type="term" value="F:histone binding"/>
    <property type="evidence" value="ECO:0007669"/>
    <property type="project" value="TreeGrafter"/>
</dbReference>
<dbReference type="PROSITE" id="PS51079">
    <property type="entry name" value="MBT"/>
    <property type="match status" value="3"/>
</dbReference>
<comment type="subcellular location">
    <subcellularLocation>
        <location evidence="1">Nucleus</location>
    </subcellularLocation>
</comment>
<feature type="repeat" description="MBT" evidence="5">
    <location>
        <begin position="15"/>
        <end position="113"/>
    </location>
</feature>
<evidence type="ECO:0000313" key="8">
    <source>
        <dbReference type="Proteomes" id="UP000694846"/>
    </source>
</evidence>
<dbReference type="CDD" id="cd20094">
    <property type="entry name" value="MBT_SFMBT_rpt2"/>
    <property type="match status" value="1"/>
</dbReference>